<dbReference type="VEuPathDB" id="TrichDB:TVAG_074200"/>
<dbReference type="AlphaFoldDB" id="A2G1V5"/>
<dbReference type="Proteomes" id="UP000001542">
    <property type="component" value="Unassembled WGS sequence"/>
</dbReference>
<protein>
    <submittedName>
        <fullName evidence="1">Uncharacterized protein</fullName>
    </submittedName>
</protein>
<evidence type="ECO:0000313" key="1">
    <source>
        <dbReference type="EMBL" id="EAX88863.1"/>
    </source>
</evidence>
<evidence type="ECO:0000313" key="2">
    <source>
        <dbReference type="Proteomes" id="UP000001542"/>
    </source>
</evidence>
<dbReference type="RefSeq" id="XP_001301793.1">
    <property type="nucleotide sequence ID" value="XM_001301792.1"/>
</dbReference>
<organism evidence="1 2">
    <name type="scientific">Trichomonas vaginalis (strain ATCC PRA-98 / G3)</name>
    <dbReference type="NCBI Taxonomy" id="412133"/>
    <lineage>
        <taxon>Eukaryota</taxon>
        <taxon>Metamonada</taxon>
        <taxon>Parabasalia</taxon>
        <taxon>Trichomonadida</taxon>
        <taxon>Trichomonadidae</taxon>
        <taxon>Trichomonas</taxon>
    </lineage>
</organism>
<dbReference type="VEuPathDB" id="TrichDB:TVAGG3_0569990"/>
<dbReference type="InParanoid" id="A2G1V5"/>
<proteinExistence type="predicted"/>
<reference evidence="1" key="1">
    <citation type="submission" date="2006-10" db="EMBL/GenBank/DDBJ databases">
        <authorList>
            <person name="Amadeo P."/>
            <person name="Zhao Q."/>
            <person name="Wortman J."/>
            <person name="Fraser-Liggett C."/>
            <person name="Carlton J."/>
        </authorList>
    </citation>
    <scope>NUCLEOTIDE SEQUENCE</scope>
    <source>
        <strain evidence="1">G3</strain>
    </source>
</reference>
<dbReference type="EMBL" id="DS114257">
    <property type="protein sequence ID" value="EAX88863.1"/>
    <property type="molecule type" value="Genomic_DNA"/>
</dbReference>
<keyword evidence="2" id="KW-1185">Reference proteome</keyword>
<reference evidence="1" key="2">
    <citation type="journal article" date="2007" name="Science">
        <title>Draft genome sequence of the sexually transmitted pathogen Trichomonas vaginalis.</title>
        <authorList>
            <person name="Carlton J.M."/>
            <person name="Hirt R.P."/>
            <person name="Silva J.C."/>
            <person name="Delcher A.L."/>
            <person name="Schatz M."/>
            <person name="Zhao Q."/>
            <person name="Wortman J.R."/>
            <person name="Bidwell S.L."/>
            <person name="Alsmark U.C.M."/>
            <person name="Besteiro S."/>
            <person name="Sicheritz-Ponten T."/>
            <person name="Noel C.J."/>
            <person name="Dacks J.B."/>
            <person name="Foster P.G."/>
            <person name="Simillion C."/>
            <person name="Van de Peer Y."/>
            <person name="Miranda-Saavedra D."/>
            <person name="Barton G.J."/>
            <person name="Westrop G.D."/>
            <person name="Mueller S."/>
            <person name="Dessi D."/>
            <person name="Fiori P.L."/>
            <person name="Ren Q."/>
            <person name="Paulsen I."/>
            <person name="Zhang H."/>
            <person name="Bastida-Corcuera F.D."/>
            <person name="Simoes-Barbosa A."/>
            <person name="Brown M.T."/>
            <person name="Hayes R.D."/>
            <person name="Mukherjee M."/>
            <person name="Okumura C.Y."/>
            <person name="Schneider R."/>
            <person name="Smith A.J."/>
            <person name="Vanacova S."/>
            <person name="Villalvazo M."/>
            <person name="Haas B.J."/>
            <person name="Pertea M."/>
            <person name="Feldblyum T.V."/>
            <person name="Utterback T.R."/>
            <person name="Shu C.L."/>
            <person name="Osoegawa K."/>
            <person name="de Jong P.J."/>
            <person name="Hrdy I."/>
            <person name="Horvathova L."/>
            <person name="Zubacova Z."/>
            <person name="Dolezal P."/>
            <person name="Malik S.B."/>
            <person name="Logsdon J.M. Jr."/>
            <person name="Henze K."/>
            <person name="Gupta A."/>
            <person name="Wang C.C."/>
            <person name="Dunne R.L."/>
            <person name="Upcroft J.A."/>
            <person name="Upcroft P."/>
            <person name="White O."/>
            <person name="Salzberg S.L."/>
            <person name="Tang P."/>
            <person name="Chiu C.-H."/>
            <person name="Lee Y.-S."/>
            <person name="Embley T.M."/>
            <person name="Coombs G.H."/>
            <person name="Mottram J.C."/>
            <person name="Tachezy J."/>
            <person name="Fraser-Liggett C.M."/>
            <person name="Johnson P.J."/>
        </authorList>
    </citation>
    <scope>NUCLEOTIDE SEQUENCE [LARGE SCALE GENOMIC DNA]</scope>
    <source>
        <strain evidence="1">G3</strain>
    </source>
</reference>
<dbReference type="KEGG" id="tva:4746524"/>
<accession>A2G1V5</accession>
<gene>
    <name evidence="1" type="ORF">TVAG_074200</name>
</gene>
<sequence>MSATFNVFVTISNLSFINVKNLKCVVNDSVNYFNFNKNEYEYISMFPKQRQIEIENPLYALVVNVGSVKFIEFLKALDGLHPGLNNCCTMTCTRKNPMNSLLNTKGSIQDSEDSFKKPDRFKEFVFSC</sequence>
<name>A2G1V5_TRIV3</name>